<reference evidence="2 3" key="1">
    <citation type="submission" date="2017-03" db="EMBL/GenBank/DDBJ databases">
        <authorList>
            <person name="Afonso C.L."/>
            <person name="Miller P.J."/>
            <person name="Scott M.A."/>
            <person name="Spackman E."/>
            <person name="Goraichik I."/>
            <person name="Dimitrov K.M."/>
            <person name="Suarez D.L."/>
            <person name="Swayne D.E."/>
        </authorList>
    </citation>
    <scope>NUCLEOTIDE SEQUENCE [LARGE SCALE GENOMIC DNA]</scope>
    <source>
        <strain evidence="2">Genome sequencing of Nitrospira japonica strain NJ11</strain>
    </source>
</reference>
<organism evidence="2 3">
    <name type="scientific">Nitrospira japonica</name>
    <dbReference type="NCBI Taxonomy" id="1325564"/>
    <lineage>
        <taxon>Bacteria</taxon>
        <taxon>Pseudomonadati</taxon>
        <taxon>Nitrospirota</taxon>
        <taxon>Nitrospiria</taxon>
        <taxon>Nitrospirales</taxon>
        <taxon>Nitrospiraceae</taxon>
        <taxon>Nitrospira</taxon>
    </lineage>
</organism>
<accession>A0A1W1I740</accession>
<protein>
    <recommendedName>
        <fullName evidence="1">GST N-terminal domain-containing protein</fullName>
    </recommendedName>
</protein>
<evidence type="ECO:0000259" key="1">
    <source>
        <dbReference type="Pfam" id="PF13417"/>
    </source>
</evidence>
<gene>
    <name evidence="2" type="ORF">NSJP_2628</name>
</gene>
<dbReference type="Gene3D" id="3.40.30.10">
    <property type="entry name" value="Glutaredoxin"/>
    <property type="match status" value="1"/>
</dbReference>
<dbReference type="Pfam" id="PF13417">
    <property type="entry name" value="GST_N_3"/>
    <property type="match status" value="1"/>
</dbReference>
<dbReference type="STRING" id="1325564.NSJP_2628"/>
<dbReference type="InterPro" id="IPR004045">
    <property type="entry name" value="Glutathione_S-Trfase_N"/>
</dbReference>
<proteinExistence type="predicted"/>
<dbReference type="AlphaFoldDB" id="A0A1W1I740"/>
<dbReference type="SUPFAM" id="SSF52833">
    <property type="entry name" value="Thioredoxin-like"/>
    <property type="match status" value="1"/>
</dbReference>
<name>A0A1W1I740_9BACT</name>
<dbReference type="Proteomes" id="UP000192042">
    <property type="component" value="Chromosome I"/>
</dbReference>
<dbReference type="PROSITE" id="PS51354">
    <property type="entry name" value="GLUTAREDOXIN_2"/>
    <property type="match status" value="1"/>
</dbReference>
<dbReference type="KEGG" id="nja:NSJP_2628"/>
<sequence>MKFWACFRHKSPMLTLVQFPWSPFCITVRHILEHNGIPFRMRNIAYHERDLIITATKGRGHTVPCVMDAKEAVCDVTDFGQEVARYIDGRYKLNLFPEQFEGLQLILSRYIENDLEMVGFKVNDSHLIPTRPHGRTRHAHPSQRAEIRKGLCPGMDQPSRVSQRQILRAADPARPYPETIIISAQRSSAFRRLRPLRRAEQLFVQRKNEIPQSKEPPALVSGHE</sequence>
<keyword evidence="3" id="KW-1185">Reference proteome</keyword>
<dbReference type="EMBL" id="LT828648">
    <property type="protein sequence ID" value="SLM48795.1"/>
    <property type="molecule type" value="Genomic_DNA"/>
</dbReference>
<dbReference type="InterPro" id="IPR036249">
    <property type="entry name" value="Thioredoxin-like_sf"/>
</dbReference>
<dbReference type="CDD" id="cd00570">
    <property type="entry name" value="GST_N_family"/>
    <property type="match status" value="1"/>
</dbReference>
<feature type="domain" description="GST N-terminal" evidence="1">
    <location>
        <begin position="16"/>
        <end position="78"/>
    </location>
</feature>
<evidence type="ECO:0000313" key="3">
    <source>
        <dbReference type="Proteomes" id="UP000192042"/>
    </source>
</evidence>
<evidence type="ECO:0000313" key="2">
    <source>
        <dbReference type="EMBL" id="SLM48795.1"/>
    </source>
</evidence>